<keyword evidence="13" id="KW-1185">Reference proteome</keyword>
<gene>
    <name evidence="12" type="ORF">ANBU17_14690</name>
</gene>
<dbReference type="SMART" id="SM00382">
    <property type="entry name" value="AAA"/>
    <property type="match status" value="1"/>
</dbReference>
<dbReference type="Gene3D" id="1.20.1560.10">
    <property type="entry name" value="ABC transporter type 1, transmembrane domain"/>
    <property type="match status" value="1"/>
</dbReference>
<feature type="domain" description="ABC transmembrane type-1" evidence="11">
    <location>
        <begin position="22"/>
        <end position="304"/>
    </location>
</feature>
<name>A0A916Q691_9FIRM</name>
<evidence type="ECO:0000256" key="7">
    <source>
        <dbReference type="ARBA" id="ARBA00022989"/>
    </source>
</evidence>
<evidence type="ECO:0000256" key="4">
    <source>
        <dbReference type="ARBA" id="ARBA00022692"/>
    </source>
</evidence>
<dbReference type="GO" id="GO:0005524">
    <property type="term" value="F:ATP binding"/>
    <property type="evidence" value="ECO:0007669"/>
    <property type="project" value="UniProtKB-KW"/>
</dbReference>
<keyword evidence="7 9" id="KW-1133">Transmembrane helix</keyword>
<evidence type="ECO:0000256" key="3">
    <source>
        <dbReference type="ARBA" id="ARBA00022475"/>
    </source>
</evidence>
<comment type="caution">
    <text evidence="12">The sequence shown here is derived from an EMBL/GenBank/DDBJ whole genome shotgun (WGS) entry which is preliminary data.</text>
</comment>
<dbReference type="GO" id="GO:0015421">
    <property type="term" value="F:ABC-type oligopeptide transporter activity"/>
    <property type="evidence" value="ECO:0007669"/>
    <property type="project" value="TreeGrafter"/>
</dbReference>
<dbReference type="Proteomes" id="UP000613208">
    <property type="component" value="Unassembled WGS sequence"/>
</dbReference>
<keyword evidence="8 9" id="KW-0472">Membrane</keyword>
<keyword evidence="6 12" id="KW-0067">ATP-binding</keyword>
<keyword evidence="4 9" id="KW-0812">Transmembrane</keyword>
<dbReference type="InterPro" id="IPR017871">
    <property type="entry name" value="ABC_transporter-like_CS"/>
</dbReference>
<dbReference type="Gene3D" id="3.40.50.300">
    <property type="entry name" value="P-loop containing nucleotide triphosphate hydrolases"/>
    <property type="match status" value="1"/>
</dbReference>
<evidence type="ECO:0000256" key="9">
    <source>
        <dbReference type="SAM" id="Phobius"/>
    </source>
</evidence>
<dbReference type="FunFam" id="3.40.50.300:FF:000221">
    <property type="entry name" value="Multidrug ABC transporter ATP-binding protein"/>
    <property type="match status" value="1"/>
</dbReference>
<evidence type="ECO:0000256" key="6">
    <source>
        <dbReference type="ARBA" id="ARBA00022840"/>
    </source>
</evidence>
<keyword evidence="5" id="KW-0547">Nucleotide-binding</keyword>
<dbReference type="Pfam" id="PF00005">
    <property type="entry name" value="ABC_tran"/>
    <property type="match status" value="1"/>
</dbReference>
<sequence>MLKILRKFFNFCSRENRKKFYISIIFGIFMAVFEAMKIPAIVLMLNAVIHRSVTMTVIWQSFAICLVSVIGGAAVKYYNTIIQCEAGYDTTASKRIEIAEHLRYLPMGYFNKNSMGYITSVTTNTMENLGDVATRVVMLVTQGVLTAFLIAVMLLIYDARIGAVVLAGLALFFLVNSRMQKKSEKVSPEKVKADSLLVEKLLEYIQGIMEVRAYHLSGVHSRKLNDAISKNVEWNYTLEKTFIPYMGLQSFVTKMTGVVMSLLSIWFWLHGSMELITCIAMLICSYIVYSSLDSAGNYSALLRTVDVSVDKAQDILDLEPMDIDGKEIEPENHTIELKDVEFSYDKRSIINGISAVIPEQTTTAVVGPSGGGKTTLCHLIARFWDVGRGEVTLGGRNVKEYSMDSLMKNFSFVFQNVYLFQDTVANNIRFGQEDALMEQVIAAAKKACCHDFIMKLPNGYETVIGEGGTSLSGGEKQRISIARAIMKDSPVIILDEATANVDSENEKDLVEAIDALTREKTIIMIAHRLKTVRKADQILVVDHGKIVQKGNHEELMKQEGIYRRFVDARETAASWKL</sequence>
<dbReference type="InterPro" id="IPR027417">
    <property type="entry name" value="P-loop_NTPase"/>
</dbReference>
<dbReference type="InterPro" id="IPR011527">
    <property type="entry name" value="ABC1_TM_dom"/>
</dbReference>
<feature type="transmembrane region" description="Helical" evidence="9">
    <location>
        <begin position="20"/>
        <end position="45"/>
    </location>
</feature>
<dbReference type="InterPro" id="IPR003593">
    <property type="entry name" value="AAA+_ATPase"/>
</dbReference>
<dbReference type="SUPFAM" id="SSF90123">
    <property type="entry name" value="ABC transporter transmembrane region"/>
    <property type="match status" value="1"/>
</dbReference>
<evidence type="ECO:0000313" key="13">
    <source>
        <dbReference type="Proteomes" id="UP000613208"/>
    </source>
</evidence>
<dbReference type="PROSITE" id="PS50929">
    <property type="entry name" value="ABC_TM1F"/>
    <property type="match status" value="1"/>
</dbReference>
<dbReference type="SUPFAM" id="SSF52540">
    <property type="entry name" value="P-loop containing nucleoside triphosphate hydrolases"/>
    <property type="match status" value="1"/>
</dbReference>
<evidence type="ECO:0000256" key="8">
    <source>
        <dbReference type="ARBA" id="ARBA00023136"/>
    </source>
</evidence>
<organism evidence="12 13">
    <name type="scientific">Anaerostipes butyraticus</name>
    <dbReference type="NCBI Taxonomy" id="645466"/>
    <lineage>
        <taxon>Bacteria</taxon>
        <taxon>Bacillati</taxon>
        <taxon>Bacillota</taxon>
        <taxon>Clostridia</taxon>
        <taxon>Lachnospirales</taxon>
        <taxon>Lachnospiraceae</taxon>
        <taxon>Anaerostipes</taxon>
    </lineage>
</organism>
<comment type="subcellular location">
    <subcellularLocation>
        <location evidence="1">Cell membrane</location>
        <topology evidence="1">Multi-pass membrane protein</topology>
    </subcellularLocation>
</comment>
<proteinExistence type="predicted"/>
<feature type="domain" description="ABC transporter" evidence="10">
    <location>
        <begin position="335"/>
        <end position="568"/>
    </location>
</feature>
<dbReference type="CDD" id="cd07346">
    <property type="entry name" value="ABC_6TM_exporters"/>
    <property type="match status" value="1"/>
</dbReference>
<evidence type="ECO:0000256" key="2">
    <source>
        <dbReference type="ARBA" id="ARBA00022448"/>
    </source>
</evidence>
<dbReference type="GO" id="GO:0005886">
    <property type="term" value="C:plasma membrane"/>
    <property type="evidence" value="ECO:0007669"/>
    <property type="project" value="UniProtKB-SubCell"/>
</dbReference>
<feature type="transmembrane region" description="Helical" evidence="9">
    <location>
        <begin position="136"/>
        <end position="155"/>
    </location>
</feature>
<dbReference type="EMBL" id="BLYI01000031">
    <property type="protein sequence ID" value="GFO85122.1"/>
    <property type="molecule type" value="Genomic_DNA"/>
</dbReference>
<evidence type="ECO:0000259" key="10">
    <source>
        <dbReference type="PROSITE" id="PS50893"/>
    </source>
</evidence>
<reference evidence="12" key="1">
    <citation type="submission" date="2020-06" db="EMBL/GenBank/DDBJ databases">
        <title>Characterization of fructooligosaccharide metabolism and fructooligosaccharide-degrading enzymes in human commensal butyrate producers.</title>
        <authorList>
            <person name="Tanno H."/>
            <person name="Fujii T."/>
            <person name="Hirano K."/>
            <person name="Maeno S."/>
            <person name="Tonozuka T."/>
            <person name="Sakamoto M."/>
            <person name="Ohkuma M."/>
            <person name="Tochio T."/>
            <person name="Endo A."/>
        </authorList>
    </citation>
    <scope>NUCLEOTIDE SEQUENCE</scope>
    <source>
        <strain evidence="12">JCM 17466</strain>
    </source>
</reference>
<dbReference type="InterPro" id="IPR003439">
    <property type="entry name" value="ABC_transporter-like_ATP-bd"/>
</dbReference>
<dbReference type="PROSITE" id="PS50893">
    <property type="entry name" value="ABC_TRANSPORTER_2"/>
    <property type="match status" value="1"/>
</dbReference>
<keyword evidence="2" id="KW-0813">Transport</keyword>
<accession>A0A916Q691</accession>
<protein>
    <submittedName>
        <fullName evidence="12">Multidrug ABC transporter ATP-binding protein</fullName>
    </submittedName>
</protein>
<feature type="transmembrane region" description="Helical" evidence="9">
    <location>
        <begin position="57"/>
        <end position="78"/>
    </location>
</feature>
<dbReference type="AlphaFoldDB" id="A0A916Q691"/>
<feature type="transmembrane region" description="Helical" evidence="9">
    <location>
        <begin position="161"/>
        <end position="177"/>
    </location>
</feature>
<evidence type="ECO:0000313" key="12">
    <source>
        <dbReference type="EMBL" id="GFO85122.1"/>
    </source>
</evidence>
<evidence type="ECO:0000256" key="1">
    <source>
        <dbReference type="ARBA" id="ARBA00004651"/>
    </source>
</evidence>
<evidence type="ECO:0000256" key="5">
    <source>
        <dbReference type="ARBA" id="ARBA00022741"/>
    </source>
</evidence>
<feature type="transmembrane region" description="Helical" evidence="9">
    <location>
        <begin position="251"/>
        <end position="269"/>
    </location>
</feature>
<dbReference type="RefSeq" id="WP_201310832.1">
    <property type="nucleotide sequence ID" value="NZ_BLYI01000031.1"/>
</dbReference>
<dbReference type="InterPro" id="IPR036640">
    <property type="entry name" value="ABC1_TM_sf"/>
</dbReference>
<dbReference type="PANTHER" id="PTHR43394:SF1">
    <property type="entry name" value="ATP-BINDING CASSETTE SUB-FAMILY B MEMBER 10, MITOCHONDRIAL"/>
    <property type="match status" value="1"/>
</dbReference>
<keyword evidence="3" id="KW-1003">Cell membrane</keyword>
<evidence type="ECO:0000259" key="11">
    <source>
        <dbReference type="PROSITE" id="PS50929"/>
    </source>
</evidence>
<dbReference type="GO" id="GO:0016887">
    <property type="term" value="F:ATP hydrolysis activity"/>
    <property type="evidence" value="ECO:0007669"/>
    <property type="project" value="InterPro"/>
</dbReference>
<dbReference type="Pfam" id="PF00664">
    <property type="entry name" value="ABC_membrane"/>
    <property type="match status" value="1"/>
</dbReference>
<dbReference type="InterPro" id="IPR039421">
    <property type="entry name" value="Type_1_exporter"/>
</dbReference>
<dbReference type="PANTHER" id="PTHR43394">
    <property type="entry name" value="ATP-DEPENDENT PERMEASE MDL1, MITOCHONDRIAL"/>
    <property type="match status" value="1"/>
</dbReference>
<dbReference type="PROSITE" id="PS00211">
    <property type="entry name" value="ABC_TRANSPORTER_1"/>
    <property type="match status" value="1"/>
</dbReference>